<dbReference type="Pfam" id="PF21088">
    <property type="entry name" value="MS_channel_1st"/>
    <property type="match status" value="1"/>
</dbReference>
<evidence type="ECO:0000256" key="7">
    <source>
        <dbReference type="RuleBase" id="RU369025"/>
    </source>
</evidence>
<feature type="transmembrane region" description="Helical" evidence="7">
    <location>
        <begin position="337"/>
        <end position="360"/>
    </location>
</feature>
<dbReference type="InterPro" id="IPR006685">
    <property type="entry name" value="MscS_channel_2nd"/>
</dbReference>
<dbReference type="EMBL" id="JXXR01000001">
    <property type="protein sequence ID" value="KJY78098.1"/>
    <property type="molecule type" value="Genomic_DNA"/>
</dbReference>
<dbReference type="PANTHER" id="PTHR30221:SF1">
    <property type="entry name" value="SMALL-CONDUCTANCE MECHANOSENSITIVE CHANNEL"/>
    <property type="match status" value="1"/>
</dbReference>
<organism evidence="11">
    <name type="scientific">Vibrio coralliilyticus</name>
    <dbReference type="NCBI Taxonomy" id="190893"/>
    <lineage>
        <taxon>Bacteria</taxon>
        <taxon>Pseudomonadati</taxon>
        <taxon>Pseudomonadota</taxon>
        <taxon>Gammaproteobacteria</taxon>
        <taxon>Vibrionales</taxon>
        <taxon>Vibrionaceae</taxon>
        <taxon>Vibrio</taxon>
    </lineage>
</organism>
<proteinExistence type="inferred from homology"/>
<feature type="domain" description="Mechanosensitive ion channel transmembrane helices 2/3" evidence="10">
    <location>
        <begin position="346"/>
        <end position="381"/>
    </location>
</feature>
<comment type="caution">
    <text evidence="7">Lacks conserved residue(s) required for the propagation of feature annotation.</text>
</comment>
<feature type="domain" description="Mechanosensitive ion channel MscS" evidence="8">
    <location>
        <begin position="382"/>
        <end position="449"/>
    </location>
</feature>
<keyword evidence="6 7" id="KW-0472">Membrane</keyword>
<keyword evidence="7" id="KW-0997">Cell inner membrane</keyword>
<dbReference type="AlphaFoldDB" id="A0A837GBU5"/>
<evidence type="ECO:0000256" key="1">
    <source>
        <dbReference type="ARBA" id="ARBA00004651"/>
    </source>
</evidence>
<keyword evidence="4 7" id="KW-0812">Transmembrane</keyword>
<dbReference type="SUPFAM" id="SSF82861">
    <property type="entry name" value="Mechanosensitive channel protein MscS (YggB), transmembrane region"/>
    <property type="match status" value="1"/>
</dbReference>
<dbReference type="InterPro" id="IPR049142">
    <property type="entry name" value="MS_channel_1st"/>
</dbReference>
<dbReference type="Gene3D" id="2.30.30.60">
    <property type="match status" value="1"/>
</dbReference>
<evidence type="ECO:0000313" key="11">
    <source>
        <dbReference type="EMBL" id="KJY78098.1"/>
    </source>
</evidence>
<keyword evidence="7" id="KW-0813">Transport</keyword>
<name>A0A837GBU5_9VIBR</name>
<dbReference type="Pfam" id="PF00924">
    <property type="entry name" value="MS_channel_2nd"/>
    <property type="match status" value="1"/>
</dbReference>
<evidence type="ECO:0000256" key="3">
    <source>
        <dbReference type="ARBA" id="ARBA00022475"/>
    </source>
</evidence>
<dbReference type="InterPro" id="IPR011066">
    <property type="entry name" value="MscS_channel_C_sf"/>
</dbReference>
<dbReference type="Gene3D" id="1.10.287.1260">
    <property type="match status" value="1"/>
</dbReference>
<dbReference type="SUPFAM" id="SSF50182">
    <property type="entry name" value="Sm-like ribonucleoproteins"/>
    <property type="match status" value="1"/>
</dbReference>
<dbReference type="GO" id="GO:0005886">
    <property type="term" value="C:plasma membrane"/>
    <property type="evidence" value="ECO:0007669"/>
    <property type="project" value="UniProtKB-SubCell"/>
</dbReference>
<keyword evidence="7" id="KW-0407">Ion channel</keyword>
<evidence type="ECO:0000256" key="6">
    <source>
        <dbReference type="ARBA" id="ARBA00023136"/>
    </source>
</evidence>
<accession>A0A837GBU5</accession>
<evidence type="ECO:0000256" key="5">
    <source>
        <dbReference type="ARBA" id="ARBA00022989"/>
    </source>
</evidence>
<evidence type="ECO:0000256" key="2">
    <source>
        <dbReference type="ARBA" id="ARBA00008017"/>
    </source>
</evidence>
<dbReference type="InterPro" id="IPR049278">
    <property type="entry name" value="MS_channel_C"/>
</dbReference>
<dbReference type="PANTHER" id="PTHR30221">
    <property type="entry name" value="SMALL-CONDUCTANCE MECHANOSENSITIVE CHANNEL"/>
    <property type="match status" value="1"/>
</dbReference>
<feature type="domain" description="Mechanosensitive ion channel MscS C-terminal" evidence="9">
    <location>
        <begin position="455"/>
        <end position="537"/>
    </location>
</feature>
<evidence type="ECO:0000259" key="9">
    <source>
        <dbReference type="Pfam" id="PF21082"/>
    </source>
</evidence>
<feature type="transmembrane region" description="Helical" evidence="7">
    <location>
        <begin position="295"/>
        <end position="316"/>
    </location>
</feature>
<dbReference type="InterPro" id="IPR045275">
    <property type="entry name" value="MscS_archaea/bacteria_type"/>
</dbReference>
<dbReference type="GO" id="GO:0008381">
    <property type="term" value="F:mechanosensitive monoatomic ion channel activity"/>
    <property type="evidence" value="ECO:0007669"/>
    <property type="project" value="InterPro"/>
</dbReference>
<dbReference type="Pfam" id="PF21082">
    <property type="entry name" value="MS_channel_3rd"/>
    <property type="match status" value="1"/>
</dbReference>
<evidence type="ECO:0000259" key="10">
    <source>
        <dbReference type="Pfam" id="PF21088"/>
    </source>
</evidence>
<dbReference type="RefSeq" id="WP_045984968.1">
    <property type="nucleotide sequence ID" value="NZ_CP063051.1"/>
</dbReference>
<keyword evidence="7" id="KW-0406">Ion transport</keyword>
<keyword evidence="3" id="KW-1003">Cell membrane</keyword>
<sequence>MNHNFGFTNRSFISLFIVMLIAWVLSFQALAQAHTLSRAEAAITKINADLKELTVTLESAIGDERDALQLKLFQKNEELRSILATAIEQNKLPKEALIEQVATQQAYSQGASEYLEGKIKSLSEKLNEAKDEQRLTMLNDYQELQHYLDTVVESSWQNIQWLKQLGVDETLEEKQFKSFITKRLRLVSASVEYFSQQIDVVDKQLSISPESEKSSLQLSRLVIQQRLNIAGDSLSSLVSIADQLSVKTAEYKRLMFEVTGSVTQDLLDWQVALSVVTHWSDNFWSWIANNAPQHLFQLFVFILILLVTKVLAKLARKVVSKTVVSKNLKMSQLMQDFFIAMSGNAVWIIGILIGLSQIGLNLTPVLTGFGIAGVIVGFALQDTLSNFAAGMMLLIYRPFDVGDFVFAGGVDGKVSHMSLVNTTIKTFDNQIIIVPNGKIWGDVIKNVTHERVRRVDMVFGIGYSDDILQAEKVLKEIVDSHPAVLRNPEPNIRVHLLNTSSVDFIVRPWVKTDDYWDVYWYVTREVKLRFDQEGISIPFPQQDVHLHMVKQGD</sequence>
<dbReference type="InterPro" id="IPR011014">
    <property type="entry name" value="MscS_channel_TM-2"/>
</dbReference>
<comment type="subcellular location">
    <subcellularLocation>
        <location evidence="7">Cell inner membrane</location>
        <topology evidence="7">Multi-pass membrane protein</topology>
    </subcellularLocation>
    <subcellularLocation>
        <location evidence="1">Cell membrane</location>
        <topology evidence="1">Multi-pass membrane protein</topology>
    </subcellularLocation>
</comment>
<gene>
    <name evidence="11" type="ORF">TW71_03475</name>
</gene>
<keyword evidence="5 7" id="KW-1133">Transmembrane helix</keyword>
<protein>
    <recommendedName>
        <fullName evidence="7">Small-conductance mechanosensitive channel</fullName>
    </recommendedName>
</protein>
<dbReference type="InterPro" id="IPR010920">
    <property type="entry name" value="LSM_dom_sf"/>
</dbReference>
<feature type="transmembrane region" description="Helical" evidence="7">
    <location>
        <begin position="366"/>
        <end position="389"/>
    </location>
</feature>
<reference evidence="11" key="1">
    <citation type="journal article" date="2015" name="BMC Genomics">
        <title>Genome mining reveals unlocked bioactive potential of marine Gram-negative bacteria.</title>
        <authorList>
            <person name="Machado H."/>
            <person name="Sonnenschein E.C."/>
            <person name="Melchiorsen J."/>
            <person name="Gram L."/>
        </authorList>
    </citation>
    <scope>NUCLEOTIDE SEQUENCE</scope>
    <source>
        <strain evidence="11">S2052</strain>
    </source>
</reference>
<dbReference type="InterPro" id="IPR023408">
    <property type="entry name" value="MscS_beta-dom_sf"/>
</dbReference>
<comment type="similarity">
    <text evidence="2 7">Belongs to the MscS (TC 1.A.23) family.</text>
</comment>
<dbReference type="Gene3D" id="3.30.70.100">
    <property type="match status" value="1"/>
</dbReference>
<evidence type="ECO:0000256" key="4">
    <source>
        <dbReference type="ARBA" id="ARBA00022692"/>
    </source>
</evidence>
<dbReference type="SUPFAM" id="SSF82689">
    <property type="entry name" value="Mechanosensitive channel protein MscS (YggB), C-terminal domain"/>
    <property type="match status" value="1"/>
</dbReference>
<comment type="subunit">
    <text evidence="7">Homoheptamer.</text>
</comment>
<comment type="function">
    <text evidence="7">Mechanosensitive channel that participates in the regulation of osmotic pressure changes within the cell, opening in response to stretch forces in the membrane lipid bilayer, without the need for other proteins. Contributes to normal resistance to hypoosmotic shock. Forms an ion channel of 1.0 nanosiemens conductance with a slight preference for anions.</text>
</comment>
<comment type="caution">
    <text evidence="11">The sequence shown here is derived from an EMBL/GenBank/DDBJ whole genome shotgun (WGS) entry which is preliminary data.</text>
</comment>
<evidence type="ECO:0000259" key="8">
    <source>
        <dbReference type="Pfam" id="PF00924"/>
    </source>
</evidence>